<dbReference type="STRING" id="1328759.A0A5C2S4Q7"/>
<dbReference type="Proteomes" id="UP000313359">
    <property type="component" value="Unassembled WGS sequence"/>
</dbReference>
<feature type="compositionally biased region" description="Polar residues" evidence="1">
    <location>
        <begin position="243"/>
        <end position="257"/>
    </location>
</feature>
<proteinExistence type="predicted"/>
<evidence type="ECO:0000256" key="1">
    <source>
        <dbReference type="SAM" id="MobiDB-lite"/>
    </source>
</evidence>
<feature type="compositionally biased region" description="Low complexity" evidence="1">
    <location>
        <begin position="98"/>
        <end position="112"/>
    </location>
</feature>
<gene>
    <name evidence="2" type="ORF">L227DRAFT_587061</name>
</gene>
<feature type="region of interest" description="Disordered" evidence="1">
    <location>
        <begin position="15"/>
        <end position="41"/>
    </location>
</feature>
<sequence>MASVVHYVFACCMRSHSTDSNGPDERTPFIQPADEVTPPRSYTVDHQKMKERLGHIVRSKEGKMVNVNQPLPFNLHNRPTYGRTDRSLSANTTPPRPTSSTSHSNPSPDSPSAAGYPNQPHDPSYAASRDPSPSIQTSRSTSSLHPGDASYLPPEADPDGGVRRPILNVRLVRGSGGFLAGSRIRQGRSATRGRLGRFGEERGEGMEDANGKGKEVENGSEGILEVESPSTPGDASQDRIVQRNGNGVQADGSSNAASDRKAAFLASEFKIEGVGNISQSWGE</sequence>
<feature type="region of interest" description="Disordered" evidence="1">
    <location>
        <begin position="60"/>
        <end position="163"/>
    </location>
</feature>
<accession>A0A5C2S4Q7</accession>
<reference evidence="2" key="1">
    <citation type="journal article" date="2018" name="Genome Biol. Evol.">
        <title>Genomics and development of Lentinus tigrinus, a white-rot wood-decaying mushroom with dimorphic fruiting bodies.</title>
        <authorList>
            <person name="Wu B."/>
            <person name="Xu Z."/>
            <person name="Knudson A."/>
            <person name="Carlson A."/>
            <person name="Chen N."/>
            <person name="Kovaka S."/>
            <person name="LaButti K."/>
            <person name="Lipzen A."/>
            <person name="Pennachio C."/>
            <person name="Riley R."/>
            <person name="Schakwitz W."/>
            <person name="Umezawa K."/>
            <person name="Ohm R.A."/>
            <person name="Grigoriev I.V."/>
            <person name="Nagy L.G."/>
            <person name="Gibbons J."/>
            <person name="Hibbett D."/>
        </authorList>
    </citation>
    <scope>NUCLEOTIDE SEQUENCE [LARGE SCALE GENOMIC DNA]</scope>
    <source>
        <strain evidence="2">ALCF2SS1-6</strain>
    </source>
</reference>
<feature type="compositionally biased region" description="Low complexity" evidence="1">
    <location>
        <begin position="131"/>
        <end position="143"/>
    </location>
</feature>
<feature type="region of interest" description="Disordered" evidence="1">
    <location>
        <begin position="190"/>
        <end position="259"/>
    </location>
</feature>
<dbReference type="EMBL" id="ML122274">
    <property type="protein sequence ID" value="RPD58665.1"/>
    <property type="molecule type" value="Genomic_DNA"/>
</dbReference>
<evidence type="ECO:0000313" key="2">
    <source>
        <dbReference type="EMBL" id="RPD58665.1"/>
    </source>
</evidence>
<organism evidence="2 3">
    <name type="scientific">Lentinus tigrinus ALCF2SS1-6</name>
    <dbReference type="NCBI Taxonomy" id="1328759"/>
    <lineage>
        <taxon>Eukaryota</taxon>
        <taxon>Fungi</taxon>
        <taxon>Dikarya</taxon>
        <taxon>Basidiomycota</taxon>
        <taxon>Agaricomycotina</taxon>
        <taxon>Agaricomycetes</taxon>
        <taxon>Polyporales</taxon>
        <taxon>Polyporaceae</taxon>
        <taxon>Lentinus</taxon>
    </lineage>
</organism>
<evidence type="ECO:0000313" key="3">
    <source>
        <dbReference type="Proteomes" id="UP000313359"/>
    </source>
</evidence>
<feature type="compositionally biased region" description="Basic and acidic residues" evidence="1">
    <location>
        <begin position="197"/>
        <end position="217"/>
    </location>
</feature>
<keyword evidence="3" id="KW-1185">Reference proteome</keyword>
<name>A0A5C2S4Q7_9APHY</name>
<dbReference type="AlphaFoldDB" id="A0A5C2S4Q7"/>
<dbReference type="OrthoDB" id="3227079at2759"/>
<protein>
    <submittedName>
        <fullName evidence="2">Uncharacterized protein</fullName>
    </submittedName>
</protein>